<dbReference type="CDD" id="cd16325">
    <property type="entry name" value="LolA"/>
    <property type="match status" value="1"/>
</dbReference>
<dbReference type="AlphaFoldDB" id="A0A8J6XSH3"/>
<evidence type="ECO:0000313" key="4">
    <source>
        <dbReference type="Proteomes" id="UP000648239"/>
    </source>
</evidence>
<protein>
    <submittedName>
        <fullName evidence="3">Outer membrane lipoprotein carrier protein LolA</fullName>
    </submittedName>
</protein>
<dbReference type="Gene3D" id="2.50.20.10">
    <property type="entry name" value="Lipoprotein localisation LolA/LolB/LppX"/>
    <property type="match status" value="1"/>
</dbReference>
<dbReference type="PANTHER" id="PTHR35869:SF1">
    <property type="entry name" value="OUTER-MEMBRANE LIPOPROTEIN CARRIER PROTEIN"/>
    <property type="match status" value="1"/>
</dbReference>
<keyword evidence="3" id="KW-0449">Lipoprotein</keyword>
<reference evidence="3 4" key="1">
    <citation type="submission" date="2020-08" db="EMBL/GenBank/DDBJ databases">
        <title>Acidobacteriota in marine sediments use diverse sulfur dissimilation pathways.</title>
        <authorList>
            <person name="Wasmund K."/>
        </authorList>
    </citation>
    <scope>NUCLEOTIDE SEQUENCE [LARGE SCALE GENOMIC DNA]</scope>
    <source>
        <strain evidence="3">MAG AM4</strain>
    </source>
</reference>
<evidence type="ECO:0000256" key="1">
    <source>
        <dbReference type="ARBA" id="ARBA00022729"/>
    </source>
</evidence>
<dbReference type="EMBL" id="JACXWD010000016">
    <property type="protein sequence ID" value="MBD3867792.1"/>
    <property type="molecule type" value="Genomic_DNA"/>
</dbReference>
<name>A0A8J6XSH3_9BACT</name>
<keyword evidence="1 2" id="KW-0732">Signal</keyword>
<comment type="caution">
    <text evidence="3">The sequence shown here is derived from an EMBL/GenBank/DDBJ whole genome shotgun (WGS) entry which is preliminary data.</text>
</comment>
<accession>A0A8J6XSH3</accession>
<dbReference type="SUPFAM" id="SSF89392">
    <property type="entry name" value="Prokaryotic lipoproteins and lipoprotein localization factors"/>
    <property type="match status" value="1"/>
</dbReference>
<proteinExistence type="predicted"/>
<evidence type="ECO:0000256" key="2">
    <source>
        <dbReference type="SAM" id="SignalP"/>
    </source>
</evidence>
<dbReference type="InterPro" id="IPR004564">
    <property type="entry name" value="OM_lipoprot_carrier_LolA-like"/>
</dbReference>
<feature type="signal peptide" evidence="2">
    <location>
        <begin position="1"/>
        <end position="30"/>
    </location>
</feature>
<evidence type="ECO:0000313" key="3">
    <source>
        <dbReference type="EMBL" id="MBD3867792.1"/>
    </source>
</evidence>
<sequence length="255" mass="28547">MQTVWNWRPRPVAVTIAVLLLILLTSTVSAGDRAHKPAPVDPALREVLDRFDRVQDSIRTLSAEFTWTTDSTLLKTPMVSEGNFYLTKPRAIRWDFTSPEPMEFVIAHDEYIGYFPKRKKAEKRNFKRWSERVFRYFGLGQGSEELSRVYTISLGDPGDLAGKADLLVLVPKKHRARKKIKDLRIWVGKDSCLPVKVVSTDPSGGRRIIEFRNTLVNPELAGSLYEVKLPADVTVTDGFSGLGGSSADGGSRPAE</sequence>
<gene>
    <name evidence="3" type="ORF">IFK94_06695</name>
</gene>
<dbReference type="Proteomes" id="UP000648239">
    <property type="component" value="Unassembled WGS sequence"/>
</dbReference>
<organism evidence="3 4">
    <name type="scientific">Candidatus Polarisedimenticola svalbardensis</name>
    <dbReference type="NCBI Taxonomy" id="2886004"/>
    <lineage>
        <taxon>Bacteria</taxon>
        <taxon>Pseudomonadati</taxon>
        <taxon>Acidobacteriota</taxon>
        <taxon>Candidatus Polarisedimenticolia</taxon>
        <taxon>Candidatus Polarisedimenticolales</taxon>
        <taxon>Candidatus Polarisedimenticolaceae</taxon>
        <taxon>Candidatus Polarisedimenticola</taxon>
    </lineage>
</organism>
<dbReference type="PANTHER" id="PTHR35869">
    <property type="entry name" value="OUTER-MEMBRANE LIPOPROTEIN CARRIER PROTEIN"/>
    <property type="match status" value="1"/>
</dbReference>
<feature type="chain" id="PRO_5035287879" evidence="2">
    <location>
        <begin position="31"/>
        <end position="255"/>
    </location>
</feature>
<dbReference type="InterPro" id="IPR029046">
    <property type="entry name" value="LolA/LolB/LppX"/>
</dbReference>
<dbReference type="Pfam" id="PF03548">
    <property type="entry name" value="LolA"/>
    <property type="match status" value="1"/>
</dbReference>